<dbReference type="AlphaFoldDB" id="A0A2Z6I803"/>
<evidence type="ECO:0000256" key="5">
    <source>
        <dbReference type="HAMAP-Rule" id="MF_02033"/>
    </source>
</evidence>
<dbReference type="Gene3D" id="3.30.420.40">
    <property type="match status" value="2"/>
</dbReference>
<evidence type="ECO:0000256" key="6">
    <source>
        <dbReference type="PIRNR" id="PIRNR003101"/>
    </source>
</evidence>
<evidence type="ECO:0000313" key="8">
    <source>
        <dbReference type="EMBL" id="BBF22509.1"/>
    </source>
</evidence>
<sequence>MTTNSNDVIVSLDVGSSKVLCVVARPGDDKGFHRVLGIGNVRSQGIRQGTVIDVEEAVHSIRKAVSEAQYTSGVKIDRVWGSIGGQTQVSYNCTGAAVPRSREVRQEDVTLAEVNARQNAIQQGQGRDLVKLIPQGYRVGDVIAPRSPVGLTGSKLEALVHAVYGSASNAENLKRCMQRSGLELVDYEPHAWAAAQATLTETEKTCGAAVIDIGAETTSMAVFREEVVAFSNVRPWGAEYFTRDIAMVLGVELDEAEALKVSAGTCDPDRVLPGEIVQAGKRPRPYLRELVAKTLQARVKEFFELYRRTLIEAKVFDSIELVVLTGGGASLKGIDVAAGRLLGKRVRIGCPQFIEGDTPVLLQPDATVAMGLIRCAEMGDLSDTASYGKKPLPNFFGRLRNVFVGDY</sequence>
<dbReference type="HAMAP" id="MF_02033">
    <property type="entry name" value="FtsA"/>
    <property type="match status" value="1"/>
</dbReference>
<name>A0A2Z6I803_9BURK</name>
<dbReference type="InterPro" id="IPR003494">
    <property type="entry name" value="SHS2_FtsA"/>
</dbReference>
<comment type="similarity">
    <text evidence="5 6">Belongs to the FtsA/MreB family.</text>
</comment>
<evidence type="ECO:0000256" key="4">
    <source>
        <dbReference type="ARBA" id="ARBA00023306"/>
    </source>
</evidence>
<dbReference type="PIRSF" id="PIRSF003101">
    <property type="entry name" value="FtsA"/>
    <property type="match status" value="1"/>
</dbReference>
<keyword evidence="4 5" id="KW-0131">Cell cycle</keyword>
<dbReference type="KEGG" id="sutt:SUTMEG_04000"/>
<reference evidence="8 9" key="1">
    <citation type="journal article" date="2018" name="Int. J. Syst. Evol. Microbiol.">
        <title>Mesosutterella multiformis gen. nov., sp. nov., a member of the family Sutterellaceae and Sutterella megalosphaeroides sp. nov., isolated from human faeces.</title>
        <authorList>
            <person name="Sakamoto M."/>
            <person name="Ikeyama N."/>
            <person name="Kunihiro T."/>
            <person name="Iino T."/>
            <person name="Yuki M."/>
            <person name="Ohkuma M."/>
        </authorList>
    </citation>
    <scope>NUCLEOTIDE SEQUENCE [LARGE SCALE GENOMIC DNA]</scope>
    <source>
        <strain evidence="8 9">6FBBBH3</strain>
    </source>
</reference>
<keyword evidence="2 5" id="KW-0132">Cell division</keyword>
<dbReference type="EMBL" id="AP018786">
    <property type="protein sequence ID" value="BBF22509.1"/>
    <property type="molecule type" value="Genomic_DNA"/>
</dbReference>
<dbReference type="GO" id="GO:0032153">
    <property type="term" value="C:cell division site"/>
    <property type="evidence" value="ECO:0007669"/>
    <property type="project" value="UniProtKB-UniRule"/>
</dbReference>
<dbReference type="GO" id="GO:0043093">
    <property type="term" value="P:FtsZ-dependent cytokinesis"/>
    <property type="evidence" value="ECO:0007669"/>
    <property type="project" value="UniProtKB-UniRule"/>
</dbReference>
<organism evidence="8 9">
    <name type="scientific">Sutterella megalosphaeroides</name>
    <dbReference type="NCBI Taxonomy" id="2494234"/>
    <lineage>
        <taxon>Bacteria</taxon>
        <taxon>Pseudomonadati</taxon>
        <taxon>Pseudomonadota</taxon>
        <taxon>Betaproteobacteria</taxon>
        <taxon>Burkholderiales</taxon>
        <taxon>Sutterellaceae</taxon>
        <taxon>Sutterella</taxon>
    </lineage>
</organism>
<dbReference type="CDD" id="cd24048">
    <property type="entry name" value="ASKHA_NBD_FtsA"/>
    <property type="match status" value="1"/>
</dbReference>
<keyword evidence="1 5" id="KW-1003">Cell membrane</keyword>
<evidence type="ECO:0000256" key="2">
    <source>
        <dbReference type="ARBA" id="ARBA00022618"/>
    </source>
</evidence>
<protein>
    <recommendedName>
        <fullName evidence="5 6">Cell division protein FtsA</fullName>
    </recommendedName>
</protein>
<dbReference type="NCBIfam" id="TIGR01174">
    <property type="entry name" value="ftsA"/>
    <property type="match status" value="1"/>
</dbReference>
<dbReference type="OrthoDB" id="9810567at2"/>
<dbReference type="PANTHER" id="PTHR32432">
    <property type="entry name" value="CELL DIVISION PROTEIN FTSA-RELATED"/>
    <property type="match status" value="1"/>
</dbReference>
<accession>A0A2Z6I803</accession>
<dbReference type="InterPro" id="IPR020823">
    <property type="entry name" value="Cell_div_FtsA"/>
</dbReference>
<comment type="subcellular location">
    <subcellularLocation>
        <location evidence="5">Cell membrane</location>
        <topology evidence="5">Peripheral membrane protein</topology>
        <orientation evidence="5">Cytoplasmic side</orientation>
    </subcellularLocation>
    <text evidence="5">Localizes to the Z ring in an FtsZ-dependent manner. Targeted to the membrane through a conserved C-terminal amphipathic helix.</text>
</comment>
<dbReference type="Pfam" id="PF02491">
    <property type="entry name" value="SHS2_FTSA"/>
    <property type="match status" value="1"/>
</dbReference>
<proteinExistence type="inferred from homology"/>
<comment type="subunit">
    <text evidence="5">Self-interacts. Interacts with FtsZ.</text>
</comment>
<dbReference type="RefSeq" id="WP_120176210.1">
    <property type="nucleotide sequence ID" value="NZ_AP018786.1"/>
</dbReference>
<dbReference type="GO" id="GO:0009898">
    <property type="term" value="C:cytoplasmic side of plasma membrane"/>
    <property type="evidence" value="ECO:0007669"/>
    <property type="project" value="UniProtKB-UniRule"/>
</dbReference>
<keyword evidence="3 5" id="KW-0472">Membrane</keyword>
<gene>
    <name evidence="5 8" type="primary">ftsA</name>
    <name evidence="8" type="ORF">SUTMEG_04000</name>
</gene>
<keyword evidence="9" id="KW-1185">Reference proteome</keyword>
<dbReference type="SMART" id="SM00842">
    <property type="entry name" value="FtsA"/>
    <property type="match status" value="1"/>
</dbReference>
<evidence type="ECO:0000256" key="1">
    <source>
        <dbReference type="ARBA" id="ARBA00022475"/>
    </source>
</evidence>
<dbReference type="PANTHER" id="PTHR32432:SF4">
    <property type="entry name" value="CELL DIVISION PROTEIN FTSA"/>
    <property type="match status" value="1"/>
</dbReference>
<evidence type="ECO:0000259" key="7">
    <source>
        <dbReference type="SMART" id="SM00842"/>
    </source>
</evidence>
<dbReference type="InterPro" id="IPR043129">
    <property type="entry name" value="ATPase_NBD"/>
</dbReference>
<dbReference type="Proteomes" id="UP000271003">
    <property type="component" value="Chromosome"/>
</dbReference>
<evidence type="ECO:0000313" key="9">
    <source>
        <dbReference type="Proteomes" id="UP000271003"/>
    </source>
</evidence>
<dbReference type="Pfam" id="PF14450">
    <property type="entry name" value="FtsA"/>
    <property type="match status" value="1"/>
</dbReference>
<dbReference type="SUPFAM" id="SSF53067">
    <property type="entry name" value="Actin-like ATPase domain"/>
    <property type="match status" value="2"/>
</dbReference>
<comment type="function">
    <text evidence="5 6">Cell division protein that is involved in the assembly of the Z ring. May serve as a membrane anchor for the Z ring.</text>
</comment>
<dbReference type="InterPro" id="IPR050696">
    <property type="entry name" value="FtsA/MreB"/>
</dbReference>
<evidence type="ECO:0000256" key="3">
    <source>
        <dbReference type="ARBA" id="ARBA00023136"/>
    </source>
</evidence>
<feature type="domain" description="SHS2" evidence="7">
    <location>
        <begin position="9"/>
        <end position="198"/>
    </location>
</feature>